<reference evidence="1" key="2">
    <citation type="submission" date="2020-09" db="EMBL/GenBank/DDBJ databases">
        <authorList>
            <person name="Sun Q."/>
            <person name="Ohkuma M."/>
        </authorList>
    </citation>
    <scope>NUCLEOTIDE SEQUENCE</scope>
    <source>
        <strain evidence="1">JCM 15325</strain>
    </source>
</reference>
<evidence type="ECO:0000313" key="1">
    <source>
        <dbReference type="EMBL" id="GGL57874.1"/>
    </source>
</evidence>
<organism evidence="1 2">
    <name type="scientific">Sporolactobacillus putidus</name>
    <dbReference type="NCBI Taxonomy" id="492735"/>
    <lineage>
        <taxon>Bacteria</taxon>
        <taxon>Bacillati</taxon>
        <taxon>Bacillota</taxon>
        <taxon>Bacilli</taxon>
        <taxon>Bacillales</taxon>
        <taxon>Sporolactobacillaceae</taxon>
        <taxon>Sporolactobacillus</taxon>
    </lineage>
</organism>
<dbReference type="EMBL" id="BMOK01000009">
    <property type="protein sequence ID" value="GGL57874.1"/>
    <property type="molecule type" value="Genomic_DNA"/>
</dbReference>
<name>A0A917W1H9_9BACL</name>
<reference evidence="1" key="1">
    <citation type="journal article" date="2014" name="Int. J. Syst. Evol. Microbiol.">
        <title>Complete genome sequence of Corynebacterium casei LMG S-19264T (=DSM 44701T), isolated from a smear-ripened cheese.</title>
        <authorList>
            <consortium name="US DOE Joint Genome Institute (JGI-PGF)"/>
            <person name="Walter F."/>
            <person name="Albersmeier A."/>
            <person name="Kalinowski J."/>
            <person name="Ruckert C."/>
        </authorList>
    </citation>
    <scope>NUCLEOTIDE SEQUENCE</scope>
    <source>
        <strain evidence="1">JCM 15325</strain>
    </source>
</reference>
<sequence>MNVTPPSETGKTNLLNYKDLLSKSQTELRAVFIFIQSTKAVHNYLPQIVVFHQLSTGFSQIIKL</sequence>
<accession>A0A917W1H9</accession>
<gene>
    <name evidence="1" type="ORF">GCM10007968_22330</name>
</gene>
<comment type="caution">
    <text evidence="1">The sequence shown here is derived from an EMBL/GenBank/DDBJ whole genome shotgun (WGS) entry which is preliminary data.</text>
</comment>
<proteinExistence type="predicted"/>
<protein>
    <submittedName>
        <fullName evidence="1">Uncharacterized protein</fullName>
    </submittedName>
</protein>
<dbReference type="AlphaFoldDB" id="A0A917W1H9"/>
<dbReference type="Proteomes" id="UP000654670">
    <property type="component" value="Unassembled WGS sequence"/>
</dbReference>
<keyword evidence="2" id="KW-1185">Reference proteome</keyword>
<evidence type="ECO:0000313" key="2">
    <source>
        <dbReference type="Proteomes" id="UP000654670"/>
    </source>
</evidence>